<evidence type="ECO:0000256" key="1">
    <source>
        <dbReference type="ARBA" id="ARBA00023125"/>
    </source>
</evidence>
<dbReference type="SUPFAM" id="SSF46955">
    <property type="entry name" value="Putative DNA-binding domain"/>
    <property type="match status" value="1"/>
</dbReference>
<evidence type="ECO:0000259" key="2">
    <source>
        <dbReference type="PROSITE" id="PS50937"/>
    </source>
</evidence>
<dbReference type="GO" id="GO:0003700">
    <property type="term" value="F:DNA-binding transcription factor activity"/>
    <property type="evidence" value="ECO:0007669"/>
    <property type="project" value="InterPro"/>
</dbReference>
<dbReference type="InterPro" id="IPR047057">
    <property type="entry name" value="MerR_fam"/>
</dbReference>
<dbReference type="PROSITE" id="PS50937">
    <property type="entry name" value="HTH_MERR_2"/>
    <property type="match status" value="1"/>
</dbReference>
<proteinExistence type="predicted"/>
<accession>A0A4Q7ZN00</accession>
<dbReference type="EMBL" id="SHKY01000001">
    <property type="protein sequence ID" value="RZU52397.1"/>
    <property type="molecule type" value="Genomic_DNA"/>
</dbReference>
<dbReference type="PRINTS" id="PR00040">
    <property type="entry name" value="HTHMERR"/>
</dbReference>
<dbReference type="OrthoDB" id="5242095at2"/>
<dbReference type="InterPro" id="IPR009061">
    <property type="entry name" value="DNA-bd_dom_put_sf"/>
</dbReference>
<dbReference type="Proteomes" id="UP000292564">
    <property type="component" value="Unassembled WGS sequence"/>
</dbReference>
<evidence type="ECO:0000313" key="4">
    <source>
        <dbReference type="Proteomes" id="UP000292564"/>
    </source>
</evidence>
<keyword evidence="4" id="KW-1185">Reference proteome</keyword>
<dbReference type="Gene3D" id="1.10.1660.10">
    <property type="match status" value="1"/>
</dbReference>
<dbReference type="GO" id="GO:0003677">
    <property type="term" value="F:DNA binding"/>
    <property type="evidence" value="ECO:0007669"/>
    <property type="project" value="UniProtKB-KW"/>
</dbReference>
<keyword evidence="1 3" id="KW-0238">DNA-binding</keyword>
<comment type="caution">
    <text evidence="3">The sequence shown here is derived from an EMBL/GenBank/DDBJ whole genome shotgun (WGS) entry which is preliminary data.</text>
</comment>
<dbReference type="PANTHER" id="PTHR30204">
    <property type="entry name" value="REDOX-CYCLING DRUG-SENSING TRANSCRIPTIONAL ACTIVATOR SOXR"/>
    <property type="match status" value="1"/>
</dbReference>
<dbReference type="RefSeq" id="WP_130511016.1">
    <property type="nucleotide sequence ID" value="NZ_SHKY01000001.1"/>
</dbReference>
<dbReference type="Pfam" id="PF13411">
    <property type="entry name" value="MerR_1"/>
    <property type="match status" value="1"/>
</dbReference>
<organism evidence="3 4">
    <name type="scientific">Krasilnikovia cinnamomea</name>
    <dbReference type="NCBI Taxonomy" id="349313"/>
    <lineage>
        <taxon>Bacteria</taxon>
        <taxon>Bacillati</taxon>
        <taxon>Actinomycetota</taxon>
        <taxon>Actinomycetes</taxon>
        <taxon>Micromonosporales</taxon>
        <taxon>Micromonosporaceae</taxon>
        <taxon>Krasilnikovia</taxon>
    </lineage>
</organism>
<dbReference type="PANTHER" id="PTHR30204:SF98">
    <property type="entry name" value="HTH-TYPE TRANSCRIPTIONAL REGULATOR ADHR"/>
    <property type="match status" value="1"/>
</dbReference>
<sequence>MSSSYTPGETAHRTGFSLDTLRYYERIGLLAGVGRTPGGQRQYSDDDLGLLEVLRCLRETGMPIHRMREFADLCRAEDTITERIDLLEEHDRDVRQRIATLQSQRTRLREKIAYYRDAHS</sequence>
<dbReference type="InterPro" id="IPR000551">
    <property type="entry name" value="MerR-type_HTH_dom"/>
</dbReference>
<gene>
    <name evidence="3" type="ORF">EV385_4255</name>
</gene>
<feature type="domain" description="HTH merR-type" evidence="2">
    <location>
        <begin position="4"/>
        <end position="73"/>
    </location>
</feature>
<dbReference type="AlphaFoldDB" id="A0A4Q7ZN00"/>
<name>A0A4Q7ZN00_9ACTN</name>
<protein>
    <submittedName>
        <fullName evidence="3">DNA-binding transcriptional MerR regulator</fullName>
    </submittedName>
</protein>
<evidence type="ECO:0000313" key="3">
    <source>
        <dbReference type="EMBL" id="RZU52397.1"/>
    </source>
</evidence>
<reference evidence="3 4" key="1">
    <citation type="submission" date="2019-02" db="EMBL/GenBank/DDBJ databases">
        <title>Sequencing the genomes of 1000 actinobacteria strains.</title>
        <authorList>
            <person name="Klenk H.-P."/>
        </authorList>
    </citation>
    <scope>NUCLEOTIDE SEQUENCE [LARGE SCALE GENOMIC DNA]</scope>
    <source>
        <strain evidence="3 4">DSM 45162</strain>
    </source>
</reference>
<dbReference type="SMART" id="SM00422">
    <property type="entry name" value="HTH_MERR"/>
    <property type="match status" value="1"/>
</dbReference>
<dbReference type="CDD" id="cd01109">
    <property type="entry name" value="HTH_YyaN"/>
    <property type="match status" value="1"/>
</dbReference>